<dbReference type="InterPro" id="IPR009100">
    <property type="entry name" value="AcylCoA_DH/oxidase_NM_dom_sf"/>
</dbReference>
<dbReference type="PIRSF" id="PIRSF000168">
    <property type="entry name" value="Acyl-CoA_oxidase"/>
    <property type="match status" value="1"/>
</dbReference>
<organism evidence="15 16">
    <name type="scientific">Daphnia magna</name>
    <dbReference type="NCBI Taxonomy" id="35525"/>
    <lineage>
        <taxon>Eukaryota</taxon>
        <taxon>Metazoa</taxon>
        <taxon>Ecdysozoa</taxon>
        <taxon>Arthropoda</taxon>
        <taxon>Crustacea</taxon>
        <taxon>Branchiopoda</taxon>
        <taxon>Diplostraca</taxon>
        <taxon>Cladocera</taxon>
        <taxon>Anomopoda</taxon>
        <taxon>Daphniidae</taxon>
        <taxon>Daphnia</taxon>
    </lineage>
</organism>
<dbReference type="InterPro" id="IPR046373">
    <property type="entry name" value="Acyl-CoA_Oxase/DH_mid-dom_sf"/>
</dbReference>
<dbReference type="STRING" id="35525.A0A0P5SV71"/>
<dbReference type="GO" id="GO:0016402">
    <property type="term" value="F:pristanoyl-CoA oxidase activity"/>
    <property type="evidence" value="ECO:0007669"/>
    <property type="project" value="TreeGrafter"/>
</dbReference>
<sequence length="691" mass="77125">MEPELKEILKDFPPGPLCRYRSKASFNWKEMCLLIQGKDALILKHKIWSTLKKDPLFAHHTSKPTLKEARHIAFKRARKLAEYDFMPTRHMVGRPELFDNFVMAVGQYEWSVLVKLQLLYNFAMSALYGMGSERHFNDIQRLMNKEIGACFCLTEIGHGTNTKAMRTTATFDVKTQEFVLHTPDFEAAKCWAGNLGETATHAVVFATLSTPDGENHGLHAFFIQIRDTNTFENLPGVTIGDMGEKLGLNGVDNGVMLFNQYRVPRVALLNRTGDVNESGTYVSPFKDKKKRLGASLGTLSAGRVGIASMAAANLIKAITVGIRYSAVRQQFGPEDGSNEELPVIEYQLQQWRLFPYLGAAYVLLQFTRTFRKDFTDMQRAMMNKEDPDQLAAVGAEIHAVSSSAKPLSAWFAQNGVQECREACGGHGYLAASGLGNIREDNDANCTYEGDNNVLLQQTANWLLNLWSLVQRRQSVAPYTPLGSATYLDSAESILKSKCNLDAPHQWFEPQALLDAYQFVVCHLLRSTAARVQQLMGQKLDAFSAKNQAQAYYYRPLSIAYCEALFLIRMLRLLNDPNIPEPLRAVLKLLTALFGATNLMKNISALTQGGYFQPNTSAALEAAIEQLCERLKPEAVALVDAIAPSDFALNSALGHSDGQVYRHLEEFMASSMSARPDWWQLVVKPPMKASHL</sequence>
<evidence type="ECO:0000256" key="6">
    <source>
        <dbReference type="ARBA" id="ARBA00022827"/>
    </source>
</evidence>
<gene>
    <name evidence="15" type="ORF">APZ42_034123</name>
</gene>
<dbReference type="Gene3D" id="1.20.140.10">
    <property type="entry name" value="Butyryl-CoA Dehydrogenase, subunit A, domain 3"/>
    <property type="match status" value="2"/>
</dbReference>
<dbReference type="SUPFAM" id="SSF47203">
    <property type="entry name" value="Acyl-CoA dehydrogenase C-terminal domain-like"/>
    <property type="match status" value="2"/>
</dbReference>
<comment type="subcellular location">
    <subcellularLocation>
        <location evidence="2">Peroxisome</location>
    </subcellularLocation>
</comment>
<evidence type="ECO:0000259" key="14">
    <source>
        <dbReference type="Pfam" id="PF22924"/>
    </source>
</evidence>
<dbReference type="FunFam" id="2.40.110.10:FF:000005">
    <property type="entry name" value="Acyl-coenzyme A oxidase"/>
    <property type="match status" value="1"/>
</dbReference>
<evidence type="ECO:0000256" key="8">
    <source>
        <dbReference type="ARBA" id="ARBA00023002"/>
    </source>
</evidence>
<reference evidence="15 16" key="1">
    <citation type="submission" date="2016-03" db="EMBL/GenBank/DDBJ databases">
        <title>EvidentialGene: Evidence-directed Construction of Genes on Genomes.</title>
        <authorList>
            <person name="Gilbert D.G."/>
            <person name="Choi J.-H."/>
            <person name="Mockaitis K."/>
            <person name="Colbourne J."/>
            <person name="Pfrender M."/>
        </authorList>
    </citation>
    <scope>NUCLEOTIDE SEQUENCE [LARGE SCALE GENOMIC DNA]</scope>
    <source>
        <strain evidence="15 16">Xinb3</strain>
        <tissue evidence="15">Complete organism</tissue>
    </source>
</reference>
<keyword evidence="8" id="KW-0560">Oxidoreductase</keyword>
<evidence type="ECO:0000313" key="16">
    <source>
        <dbReference type="Proteomes" id="UP000076858"/>
    </source>
</evidence>
<comment type="cofactor">
    <cofactor evidence="1">
        <name>FAD</name>
        <dbReference type="ChEBI" id="CHEBI:57692"/>
    </cofactor>
</comment>
<dbReference type="GO" id="GO:0055088">
    <property type="term" value="P:lipid homeostasis"/>
    <property type="evidence" value="ECO:0007669"/>
    <property type="project" value="TreeGrafter"/>
</dbReference>
<evidence type="ECO:0000256" key="10">
    <source>
        <dbReference type="ARBA" id="ARBA00023140"/>
    </source>
</evidence>
<comment type="caution">
    <text evidence="15">The sequence shown here is derived from an EMBL/GenBank/DDBJ whole genome shotgun (WGS) entry which is preliminary data.</text>
</comment>
<dbReference type="EMBL" id="LRGB01003325">
    <property type="protein sequence ID" value="KZS03274.1"/>
    <property type="molecule type" value="Genomic_DNA"/>
</dbReference>
<feature type="domain" description="Acyl-CoA oxidase C-terminal" evidence="12">
    <location>
        <begin position="509"/>
        <end position="687"/>
    </location>
</feature>
<feature type="domain" description="Acyl-CoA oxidase C-alpha1" evidence="14">
    <location>
        <begin position="297"/>
        <end position="463"/>
    </location>
</feature>
<keyword evidence="10" id="KW-0576">Peroxisome</keyword>
<evidence type="ECO:0000259" key="13">
    <source>
        <dbReference type="Pfam" id="PF02770"/>
    </source>
</evidence>
<name>A0A0P5SV71_9CRUS</name>
<protein>
    <recommendedName>
        <fullName evidence="11">Acyl-coenzyme A oxidase</fullName>
    </recommendedName>
</protein>
<keyword evidence="5 11" id="KW-0285">Flavoprotein</keyword>
<dbReference type="Pfam" id="PF01756">
    <property type="entry name" value="ACOX"/>
    <property type="match status" value="1"/>
</dbReference>
<evidence type="ECO:0000256" key="5">
    <source>
        <dbReference type="ARBA" id="ARBA00022630"/>
    </source>
</evidence>
<evidence type="ECO:0000256" key="2">
    <source>
        <dbReference type="ARBA" id="ARBA00004275"/>
    </source>
</evidence>
<feature type="domain" description="Acyl-CoA oxidase/dehydrogenase middle" evidence="13">
    <location>
        <begin position="150"/>
        <end position="259"/>
    </location>
</feature>
<proteinExistence type="inferred from homology"/>
<evidence type="ECO:0000256" key="9">
    <source>
        <dbReference type="ARBA" id="ARBA00023098"/>
    </source>
</evidence>
<dbReference type="PANTHER" id="PTHR10909:SF390">
    <property type="entry name" value="PEROXISOMAL ACYL-COENZYME A OXIDASE 3"/>
    <property type="match status" value="1"/>
</dbReference>
<evidence type="ECO:0000256" key="11">
    <source>
        <dbReference type="PIRNR" id="PIRNR000168"/>
    </source>
</evidence>
<evidence type="ECO:0000256" key="1">
    <source>
        <dbReference type="ARBA" id="ARBA00001974"/>
    </source>
</evidence>
<accession>A0A0P5SV71</accession>
<evidence type="ECO:0000256" key="3">
    <source>
        <dbReference type="ARBA" id="ARBA00005189"/>
    </source>
</evidence>
<comment type="similarity">
    <text evidence="4 11">Belongs to the acyl-CoA oxidase family.</text>
</comment>
<evidence type="ECO:0000259" key="12">
    <source>
        <dbReference type="Pfam" id="PF01756"/>
    </source>
</evidence>
<dbReference type="Proteomes" id="UP000076858">
    <property type="component" value="Unassembled WGS sequence"/>
</dbReference>
<dbReference type="OrthoDB" id="538336at2759"/>
<dbReference type="GO" id="GO:0005504">
    <property type="term" value="F:fatty acid binding"/>
    <property type="evidence" value="ECO:0007669"/>
    <property type="project" value="TreeGrafter"/>
</dbReference>
<dbReference type="FunFam" id="1.20.140.10:FF:000007">
    <property type="entry name" value="Acyl-coenzyme A oxidase"/>
    <property type="match status" value="1"/>
</dbReference>
<dbReference type="Pfam" id="PF02770">
    <property type="entry name" value="Acyl-CoA_dh_M"/>
    <property type="match status" value="1"/>
</dbReference>
<evidence type="ECO:0000256" key="4">
    <source>
        <dbReference type="ARBA" id="ARBA00006288"/>
    </source>
</evidence>
<comment type="pathway">
    <text evidence="3">Lipid metabolism.</text>
</comment>
<dbReference type="InterPro" id="IPR002655">
    <property type="entry name" value="Acyl-CoA_oxidase_C"/>
</dbReference>
<dbReference type="SUPFAM" id="SSF56645">
    <property type="entry name" value="Acyl-CoA dehydrogenase NM domain-like"/>
    <property type="match status" value="1"/>
</dbReference>
<dbReference type="FunFam" id="1.20.140.10:FF:000010">
    <property type="entry name" value="Acyl-coenzyme A oxidase"/>
    <property type="match status" value="1"/>
</dbReference>
<dbReference type="PANTHER" id="PTHR10909">
    <property type="entry name" value="ELECTRON TRANSPORT OXIDOREDUCTASE"/>
    <property type="match status" value="1"/>
</dbReference>
<dbReference type="GO" id="GO:0071949">
    <property type="term" value="F:FAD binding"/>
    <property type="evidence" value="ECO:0007669"/>
    <property type="project" value="InterPro"/>
</dbReference>
<dbReference type="InterPro" id="IPR012258">
    <property type="entry name" value="Acyl-CoA_oxidase"/>
</dbReference>
<dbReference type="InterPro" id="IPR006091">
    <property type="entry name" value="Acyl-CoA_Oxase/DH_mid-dom"/>
</dbReference>
<evidence type="ECO:0000256" key="7">
    <source>
        <dbReference type="ARBA" id="ARBA00022832"/>
    </source>
</evidence>
<dbReference type="Gene3D" id="2.40.110.10">
    <property type="entry name" value="Butyryl-CoA Dehydrogenase, subunit A, domain 2"/>
    <property type="match status" value="1"/>
</dbReference>
<dbReference type="AlphaFoldDB" id="A0A0P5SV71"/>
<keyword evidence="9" id="KW-0443">Lipid metabolism</keyword>
<keyword evidence="7" id="KW-0276">Fatty acid metabolism</keyword>
<dbReference type="InterPro" id="IPR055060">
    <property type="entry name" value="ACOX_C_alpha1"/>
</dbReference>
<dbReference type="GO" id="GO:0033540">
    <property type="term" value="P:fatty acid beta-oxidation using acyl-CoA oxidase"/>
    <property type="evidence" value="ECO:0007669"/>
    <property type="project" value="TreeGrafter"/>
</dbReference>
<dbReference type="InterPro" id="IPR036250">
    <property type="entry name" value="AcylCo_DH-like_C"/>
</dbReference>
<dbReference type="GO" id="GO:0005777">
    <property type="term" value="C:peroxisome"/>
    <property type="evidence" value="ECO:0007669"/>
    <property type="project" value="UniProtKB-SubCell"/>
</dbReference>
<evidence type="ECO:0000313" key="15">
    <source>
        <dbReference type="EMBL" id="KZS03274.1"/>
    </source>
</evidence>
<dbReference type="Pfam" id="PF22924">
    <property type="entry name" value="ACOX_C_alpha1"/>
    <property type="match status" value="1"/>
</dbReference>
<keyword evidence="16" id="KW-1185">Reference proteome</keyword>
<keyword evidence="6 11" id="KW-0274">FAD</keyword>